<dbReference type="eggNOG" id="ENOG502T1VB">
    <property type="taxonomic scope" value="Eukaryota"/>
</dbReference>
<dbReference type="EMBL" id="DS995720">
    <property type="protein sequence ID" value="EGE02063.1"/>
    <property type="molecule type" value="Genomic_DNA"/>
</dbReference>
<protein>
    <submittedName>
        <fullName evidence="1">Uncharacterized protein</fullName>
    </submittedName>
</protein>
<evidence type="ECO:0000313" key="2">
    <source>
        <dbReference type="Proteomes" id="UP000009169"/>
    </source>
</evidence>
<sequence length="207" mass="23694">MLVAVFEMLLVISEIFHELSTTLQVGIDYYFHDWTFNTHLGQLPGEGREPLELRPEYITHSRAQKHHILPLASIRIYLAFEDMHYSFVALFILLGLLSRAEARTCGDTYLYCGSTLQGWSQTELVNIINKDPFPNPNAVDDYRNALFQCGGSDNPFFVGYCNEGCINEGSGHDDVCEGDSLRSSLFRHLVALWLPFSVRYIYIRVKF</sequence>
<name>F2PJJ6_TRIEC</name>
<proteinExistence type="predicted"/>
<dbReference type="HOGENOM" id="CLU_1327223_0_0_1"/>
<dbReference type="AlphaFoldDB" id="F2PJJ6"/>
<keyword evidence="2" id="KW-1185">Reference proteome</keyword>
<evidence type="ECO:0000313" key="1">
    <source>
        <dbReference type="EMBL" id="EGE02063.1"/>
    </source>
</evidence>
<organism evidence="1 2">
    <name type="scientific">Trichophyton equinum (strain ATCC MYA-4606 / CBS 127.97)</name>
    <name type="common">Horse ringworm fungus</name>
    <dbReference type="NCBI Taxonomy" id="559882"/>
    <lineage>
        <taxon>Eukaryota</taxon>
        <taxon>Fungi</taxon>
        <taxon>Dikarya</taxon>
        <taxon>Ascomycota</taxon>
        <taxon>Pezizomycotina</taxon>
        <taxon>Eurotiomycetes</taxon>
        <taxon>Eurotiomycetidae</taxon>
        <taxon>Onygenales</taxon>
        <taxon>Arthrodermataceae</taxon>
        <taxon>Trichophyton</taxon>
    </lineage>
</organism>
<reference evidence="2" key="1">
    <citation type="journal article" date="2012" name="MBio">
        <title>Comparative genome analysis of Trichophyton rubrum and related dermatophytes reveals candidate genes involved in infection.</title>
        <authorList>
            <person name="Martinez D.A."/>
            <person name="Oliver B.G."/>
            <person name="Graeser Y."/>
            <person name="Goldberg J.M."/>
            <person name="Li W."/>
            <person name="Martinez-Rossi N.M."/>
            <person name="Monod M."/>
            <person name="Shelest E."/>
            <person name="Barton R.C."/>
            <person name="Birch E."/>
            <person name="Brakhage A.A."/>
            <person name="Chen Z."/>
            <person name="Gurr S.J."/>
            <person name="Heiman D."/>
            <person name="Heitman J."/>
            <person name="Kosti I."/>
            <person name="Rossi A."/>
            <person name="Saif S."/>
            <person name="Samalova M."/>
            <person name="Saunders C.W."/>
            <person name="Shea T."/>
            <person name="Summerbell R.C."/>
            <person name="Xu J."/>
            <person name="Young S."/>
            <person name="Zeng Q."/>
            <person name="Birren B.W."/>
            <person name="Cuomo C.A."/>
            <person name="White T.C."/>
        </authorList>
    </citation>
    <scope>NUCLEOTIDE SEQUENCE [LARGE SCALE GENOMIC DNA]</scope>
    <source>
        <strain evidence="2">ATCC MYA-4606 / CBS 127.97</strain>
    </source>
</reference>
<gene>
    <name evidence="1" type="ORF">TEQG_01103</name>
</gene>
<dbReference type="Proteomes" id="UP000009169">
    <property type="component" value="Unassembled WGS sequence"/>
</dbReference>
<dbReference type="OrthoDB" id="4186099at2759"/>
<dbReference type="VEuPathDB" id="FungiDB:TEQG_01103"/>
<accession>F2PJJ6</accession>